<keyword evidence="5" id="KW-0805">Transcription regulation</keyword>
<protein>
    <recommendedName>
        <fullName evidence="2">Negative regulator of flagellin synthesis</fullName>
    </recommendedName>
</protein>
<dbReference type="AlphaFoldDB" id="A0A7W0BWR7"/>
<evidence type="ECO:0000313" key="8">
    <source>
        <dbReference type="EMBL" id="MBA2871314.1"/>
    </source>
</evidence>
<keyword evidence="4" id="KW-1005">Bacterial flagellum biogenesis</keyword>
<dbReference type="GO" id="GO:0045892">
    <property type="term" value="P:negative regulation of DNA-templated transcription"/>
    <property type="evidence" value="ECO:0007669"/>
    <property type="project" value="InterPro"/>
</dbReference>
<reference evidence="8 9" key="1">
    <citation type="submission" date="2020-07" db="EMBL/GenBank/DDBJ databases">
        <title>Genomic Encyclopedia of Type Strains, Phase IV (KMG-IV): sequencing the most valuable type-strain genomes for metagenomic binning, comparative biology and taxonomic classification.</title>
        <authorList>
            <person name="Goeker M."/>
        </authorList>
    </citation>
    <scope>NUCLEOTIDE SEQUENCE [LARGE SCALE GENOMIC DNA]</scope>
    <source>
        <strain evidence="8 9">DSM 25220</strain>
    </source>
</reference>
<dbReference type="InterPro" id="IPR031316">
    <property type="entry name" value="FlgM_C"/>
</dbReference>
<accession>A0A7W0BWR7</accession>
<name>A0A7W0BWR7_9BACL</name>
<keyword evidence="9" id="KW-1185">Reference proteome</keyword>
<dbReference type="Proteomes" id="UP000580891">
    <property type="component" value="Unassembled WGS sequence"/>
</dbReference>
<proteinExistence type="inferred from homology"/>
<sequence>MRINHFGPAGMNPYRRQLDDKEMQVKKVVDKQDKVEISAAAKELQQVSQWTIERQEKVRKLKEQVQNGTYKIDPEAIAKSIYKFYFEN</sequence>
<evidence type="ECO:0000256" key="1">
    <source>
        <dbReference type="ARBA" id="ARBA00005322"/>
    </source>
</evidence>
<dbReference type="Pfam" id="PF04316">
    <property type="entry name" value="FlgM"/>
    <property type="match status" value="1"/>
</dbReference>
<dbReference type="EMBL" id="JACDUU010000003">
    <property type="protein sequence ID" value="MBA2871314.1"/>
    <property type="molecule type" value="Genomic_DNA"/>
</dbReference>
<organism evidence="8 9">
    <name type="scientific">[Anoxybacillus] calidus</name>
    <dbReference type="NCBI Taxonomy" id="575178"/>
    <lineage>
        <taxon>Bacteria</taxon>
        <taxon>Bacillati</taxon>
        <taxon>Bacillota</taxon>
        <taxon>Bacilli</taxon>
        <taxon>Bacillales</taxon>
        <taxon>Anoxybacillaceae</taxon>
        <taxon>Paranoxybacillus</taxon>
    </lineage>
</organism>
<evidence type="ECO:0000256" key="2">
    <source>
        <dbReference type="ARBA" id="ARBA00017823"/>
    </source>
</evidence>
<evidence type="ECO:0000256" key="4">
    <source>
        <dbReference type="ARBA" id="ARBA00022795"/>
    </source>
</evidence>
<dbReference type="InterPro" id="IPR007412">
    <property type="entry name" value="FlgM"/>
</dbReference>
<dbReference type="NCBIfam" id="TIGR03824">
    <property type="entry name" value="FlgM_jcvi"/>
    <property type="match status" value="1"/>
</dbReference>
<keyword evidence="8" id="KW-0969">Cilium</keyword>
<dbReference type="Gene3D" id="6.10.140.30">
    <property type="entry name" value="Anti-sigma-28 factor FlgM"/>
    <property type="match status" value="1"/>
</dbReference>
<evidence type="ECO:0000256" key="6">
    <source>
        <dbReference type="ARBA" id="ARBA00023163"/>
    </source>
</evidence>
<evidence type="ECO:0000313" key="9">
    <source>
        <dbReference type="Proteomes" id="UP000580891"/>
    </source>
</evidence>
<dbReference type="InterPro" id="IPR035890">
    <property type="entry name" value="Anti-sigma-28_factor_FlgM_sf"/>
</dbReference>
<comment type="caution">
    <text evidence="8">The sequence shown here is derived from an EMBL/GenBank/DDBJ whole genome shotgun (WGS) entry which is preliminary data.</text>
</comment>
<feature type="domain" description="Anti-sigma-28 factor FlgM C-terminal" evidence="7">
    <location>
        <begin position="33"/>
        <end position="82"/>
    </location>
</feature>
<keyword evidence="6" id="KW-0804">Transcription</keyword>
<keyword evidence="8" id="KW-0282">Flagellum</keyword>
<dbReference type="GO" id="GO:0044781">
    <property type="term" value="P:bacterial-type flagellum organization"/>
    <property type="evidence" value="ECO:0007669"/>
    <property type="project" value="UniProtKB-KW"/>
</dbReference>
<evidence type="ECO:0000259" key="7">
    <source>
        <dbReference type="Pfam" id="PF04316"/>
    </source>
</evidence>
<dbReference type="SUPFAM" id="SSF101498">
    <property type="entry name" value="Anti-sigma factor FlgM"/>
    <property type="match status" value="1"/>
</dbReference>
<gene>
    <name evidence="8" type="ORF">HNQ85_001584</name>
</gene>
<comment type="similarity">
    <text evidence="1">Belongs to the FlgM family.</text>
</comment>
<dbReference type="RefSeq" id="WP_181537153.1">
    <property type="nucleotide sequence ID" value="NZ_JACDUU010000003.1"/>
</dbReference>
<keyword evidence="3" id="KW-0678">Repressor</keyword>
<evidence type="ECO:0000256" key="3">
    <source>
        <dbReference type="ARBA" id="ARBA00022491"/>
    </source>
</evidence>
<evidence type="ECO:0000256" key="5">
    <source>
        <dbReference type="ARBA" id="ARBA00023015"/>
    </source>
</evidence>
<keyword evidence="8" id="KW-0966">Cell projection</keyword>